<evidence type="ECO:0000313" key="9">
    <source>
        <dbReference type="EMBL" id="GAX14115.1"/>
    </source>
</evidence>
<feature type="compositionally biased region" description="Acidic residues" evidence="7">
    <location>
        <begin position="415"/>
        <end position="436"/>
    </location>
</feature>
<dbReference type="InParanoid" id="A0A1Z5JJC9"/>
<dbReference type="OrthoDB" id="424572at2759"/>
<evidence type="ECO:0000256" key="3">
    <source>
        <dbReference type="ARBA" id="ARBA00022490"/>
    </source>
</evidence>
<keyword evidence="9" id="KW-0396">Initiation factor</keyword>
<gene>
    <name evidence="9" type="ORF">FisN_8Hh049</name>
</gene>
<dbReference type="SUPFAM" id="SSF53448">
    <property type="entry name" value="Nucleotide-diphospho-sugar transferases"/>
    <property type="match status" value="1"/>
</dbReference>
<evidence type="ECO:0000256" key="2">
    <source>
        <dbReference type="ARBA" id="ARBA00007878"/>
    </source>
</evidence>
<dbReference type="Gene3D" id="2.160.10.10">
    <property type="entry name" value="Hexapeptide repeat proteins"/>
    <property type="match status" value="1"/>
</dbReference>
<dbReference type="InterPro" id="IPR056764">
    <property type="entry name" value="LbH_EIF2B3/5"/>
</dbReference>
<dbReference type="PANTHER" id="PTHR45887">
    <property type="entry name" value="TRANSLATION INITIATION FACTOR EIF-2B SUBUNIT EPSILON"/>
    <property type="match status" value="1"/>
</dbReference>
<feature type="domain" description="W2" evidence="8">
    <location>
        <begin position="546"/>
        <end position="724"/>
    </location>
</feature>
<dbReference type="InterPro" id="IPR003307">
    <property type="entry name" value="W2_domain"/>
</dbReference>
<evidence type="ECO:0000256" key="6">
    <source>
        <dbReference type="ARBA" id="ARBA00046432"/>
    </source>
</evidence>
<dbReference type="GO" id="GO:0003743">
    <property type="term" value="F:translation initiation factor activity"/>
    <property type="evidence" value="ECO:0007669"/>
    <property type="project" value="UniProtKB-KW"/>
</dbReference>
<evidence type="ECO:0000256" key="7">
    <source>
        <dbReference type="SAM" id="MobiDB-lite"/>
    </source>
</evidence>
<sequence length="732" mass="81876">MVKKGIDKHTDNLTERKEPLQAVLLADDAFTRNQFRPLNLDQPKVLCPLNNVPLIDYAIDFLASVGVEQVLVMCVADAVAEYVSQQSTRSRLTLTVIQDASFLNAGDALRELDKRSIVKSDPFLLMHADAVMNIDISAAMLAHQKRHEQDSAAIMTILMRETGVPADNLVVGMDPKQRIYYYDQSVTSIRVPCSFISTPVELRSDLVDCGIDICSPDLLARFSDNFDYGDIRREFVTNSVAEEEEGLQNIIYGHVVPEGYSSRVTDPYSYAQTSRDLLKRWCYPVVPENLFEKEFYQMQRHYLYVESNARIARSATMEGPGMIGTCTIGEHAKLTRCTVGNYCVIAADAVLKESHLWSAVEIGPGAKVTQSILADGAVIKAGAVVHPGCVIGAGCVVGENVVLPPYTRLSLKEEKEDDFGDDWDDDSSNDNEEAEDRDQPCLDTQLVGLDGKGHIWKPKPDDEEYNEDDEGYLSVAEKLKSESIGYDRAALEALRNSYQPEPSDNFSEIGDDEGMPDYLDEYSGAVTFSTDAEPFAASNNDEIIGRQKGVDVLRELKSICMEYEMISPIENLAIELNSFKFSQNASYSDCVTAATMAILERMNITKDMKDVKMATEFKKALQHWAPLLQKMSITMEEEKAIVLALERCACEETEMGTVLSSGMSFRFLLTVLEDEEVVSDKAIFAWADERKTEGDTPRGRLFRSKAVQEFLEWLREEESDDEDEEDSEEDSD</sequence>
<evidence type="ECO:0000256" key="1">
    <source>
        <dbReference type="ARBA" id="ARBA00004514"/>
    </source>
</evidence>
<dbReference type="Proteomes" id="UP000198406">
    <property type="component" value="Unassembled WGS sequence"/>
</dbReference>
<feature type="region of interest" description="Disordered" evidence="7">
    <location>
        <begin position="413"/>
        <end position="441"/>
    </location>
</feature>
<dbReference type="Gene3D" id="1.25.40.180">
    <property type="match status" value="1"/>
</dbReference>
<dbReference type="InterPro" id="IPR005835">
    <property type="entry name" value="NTP_transferase_dom"/>
</dbReference>
<name>A0A1Z5JJC9_FISSO</name>
<organism evidence="9 10">
    <name type="scientific">Fistulifera solaris</name>
    <name type="common">Oleaginous diatom</name>
    <dbReference type="NCBI Taxonomy" id="1519565"/>
    <lineage>
        <taxon>Eukaryota</taxon>
        <taxon>Sar</taxon>
        <taxon>Stramenopiles</taxon>
        <taxon>Ochrophyta</taxon>
        <taxon>Bacillariophyta</taxon>
        <taxon>Bacillariophyceae</taxon>
        <taxon>Bacillariophycidae</taxon>
        <taxon>Naviculales</taxon>
        <taxon>Naviculaceae</taxon>
        <taxon>Fistulifera</taxon>
    </lineage>
</organism>
<dbReference type="InterPro" id="IPR016024">
    <property type="entry name" value="ARM-type_fold"/>
</dbReference>
<accession>A0A1Z5JJC9</accession>
<dbReference type="Pfam" id="PF25084">
    <property type="entry name" value="LbH_EIF2B"/>
    <property type="match status" value="1"/>
</dbReference>
<evidence type="ECO:0000256" key="4">
    <source>
        <dbReference type="ARBA" id="ARBA00044144"/>
    </source>
</evidence>
<comment type="similarity">
    <text evidence="2">Belongs to the eIF-2B gamma/epsilon subunits family.</text>
</comment>
<dbReference type="GO" id="GO:0031369">
    <property type="term" value="F:translation initiation factor binding"/>
    <property type="evidence" value="ECO:0007669"/>
    <property type="project" value="InterPro"/>
</dbReference>
<dbReference type="PANTHER" id="PTHR45887:SF1">
    <property type="entry name" value="TRANSLATION INITIATION FACTOR EIF-2B SUBUNIT EPSILON"/>
    <property type="match status" value="1"/>
</dbReference>
<dbReference type="EMBL" id="BDSP01000075">
    <property type="protein sequence ID" value="GAX14115.1"/>
    <property type="molecule type" value="Genomic_DNA"/>
</dbReference>
<dbReference type="CDD" id="cd11558">
    <property type="entry name" value="W2_eIF2B_epsilon"/>
    <property type="match status" value="1"/>
</dbReference>
<evidence type="ECO:0000313" key="10">
    <source>
        <dbReference type="Proteomes" id="UP000198406"/>
    </source>
</evidence>
<comment type="caution">
    <text evidence="9">The sequence shown here is derived from an EMBL/GenBank/DDBJ whole genome shotgun (WGS) entry which is preliminary data.</text>
</comment>
<proteinExistence type="inferred from homology"/>
<dbReference type="AlphaFoldDB" id="A0A1Z5JJC9"/>
<dbReference type="GO" id="GO:0005085">
    <property type="term" value="F:guanyl-nucleotide exchange factor activity"/>
    <property type="evidence" value="ECO:0007669"/>
    <property type="project" value="InterPro"/>
</dbReference>
<comment type="subcellular location">
    <subcellularLocation>
        <location evidence="1">Cytoplasm</location>
        <location evidence="1">Cytosol</location>
    </subcellularLocation>
</comment>
<dbReference type="Gene3D" id="3.90.550.10">
    <property type="entry name" value="Spore Coat Polysaccharide Biosynthesis Protein SpsA, Chain A"/>
    <property type="match status" value="1"/>
</dbReference>
<dbReference type="InterPro" id="IPR029044">
    <property type="entry name" value="Nucleotide-diphossugar_trans"/>
</dbReference>
<keyword evidence="10" id="KW-1185">Reference proteome</keyword>
<dbReference type="SUPFAM" id="SSF48371">
    <property type="entry name" value="ARM repeat"/>
    <property type="match status" value="1"/>
</dbReference>
<evidence type="ECO:0000256" key="5">
    <source>
        <dbReference type="ARBA" id="ARBA00044345"/>
    </source>
</evidence>
<comment type="subunit">
    <text evidence="6">Component of the translation initiation factor 2B (eIF2B) complex which is a heterodecamer of two sets of five different subunits: alpha, beta, gamma, delta and epsilon. Subunits alpha, beta and delta comprise a regulatory subcomplex and subunits epsilon and gamma comprise a catalytic subcomplex. Within the complex, the hexameric regulatory complex resides at the center, with the two heterodimeric catalytic subcomplexes bound on opposite sides.</text>
</comment>
<dbReference type="GO" id="GO:0005851">
    <property type="term" value="C:eukaryotic translation initiation factor 2B complex"/>
    <property type="evidence" value="ECO:0007669"/>
    <property type="project" value="TreeGrafter"/>
</dbReference>
<dbReference type="PROSITE" id="PS51363">
    <property type="entry name" value="W2"/>
    <property type="match status" value="1"/>
</dbReference>
<protein>
    <recommendedName>
        <fullName evidence="4">Translation initiation factor eIF2B subunit epsilon</fullName>
    </recommendedName>
    <alternativeName>
        <fullName evidence="5">eIF2B GDP-GTP exchange factor subunit epsilon</fullName>
    </alternativeName>
</protein>
<dbReference type="Pfam" id="PF00483">
    <property type="entry name" value="NTP_transferase"/>
    <property type="match status" value="1"/>
</dbReference>
<keyword evidence="9" id="KW-0648">Protein biosynthesis</keyword>
<dbReference type="InterPro" id="IPR044123">
    <property type="entry name" value="W2_eIF2B_epsilon"/>
</dbReference>
<evidence type="ECO:0000259" key="8">
    <source>
        <dbReference type="PROSITE" id="PS51363"/>
    </source>
</evidence>
<dbReference type="Pfam" id="PF02020">
    <property type="entry name" value="W2"/>
    <property type="match status" value="1"/>
</dbReference>
<keyword evidence="3" id="KW-0963">Cytoplasm</keyword>
<reference evidence="9 10" key="1">
    <citation type="journal article" date="2015" name="Plant Cell">
        <title>Oil accumulation by the oleaginous diatom Fistulifera solaris as revealed by the genome and transcriptome.</title>
        <authorList>
            <person name="Tanaka T."/>
            <person name="Maeda Y."/>
            <person name="Veluchamy A."/>
            <person name="Tanaka M."/>
            <person name="Abida H."/>
            <person name="Marechal E."/>
            <person name="Bowler C."/>
            <person name="Muto M."/>
            <person name="Sunaga Y."/>
            <person name="Tanaka M."/>
            <person name="Yoshino T."/>
            <person name="Taniguchi T."/>
            <person name="Fukuda Y."/>
            <person name="Nemoto M."/>
            <person name="Matsumoto M."/>
            <person name="Wong P.S."/>
            <person name="Aburatani S."/>
            <person name="Fujibuchi W."/>
        </authorList>
    </citation>
    <scope>NUCLEOTIDE SEQUENCE [LARGE SCALE GENOMIC DNA]</scope>
    <source>
        <strain evidence="9 10">JPCC DA0580</strain>
    </source>
</reference>
<dbReference type="InterPro" id="IPR051956">
    <property type="entry name" value="eIF2B_epsilon"/>
</dbReference>